<proteinExistence type="predicted"/>
<keyword evidence="1" id="KW-0472">Membrane</keyword>
<evidence type="ECO:0000313" key="3">
    <source>
        <dbReference type="Proteomes" id="UP001139125"/>
    </source>
</evidence>
<dbReference type="RefSeq" id="WP_255131782.1">
    <property type="nucleotide sequence ID" value="NZ_JANDBC010000001.1"/>
</dbReference>
<accession>A0A9X2L0K7</accession>
<name>A0A9X2L0K7_9BACT</name>
<comment type="caution">
    <text evidence="2">The sequence shown here is derived from an EMBL/GenBank/DDBJ whole genome shotgun (WGS) entry which is preliminary data.</text>
</comment>
<keyword evidence="1" id="KW-0812">Transmembrane</keyword>
<protein>
    <submittedName>
        <fullName evidence="2">Uncharacterized protein</fullName>
    </submittedName>
</protein>
<reference evidence="2" key="1">
    <citation type="submission" date="2022-06" db="EMBL/GenBank/DDBJ databases">
        <title>Gracilimonas sp. CAU 1638 isolated from sea sediment.</title>
        <authorList>
            <person name="Kim W."/>
        </authorList>
    </citation>
    <scope>NUCLEOTIDE SEQUENCE</scope>
    <source>
        <strain evidence="2">CAU 1638</strain>
    </source>
</reference>
<sequence>MHTDENKAIRYLMKEMDPSEEMEFEKLMREDEDLLIEVESLRATKRRLSGLPLKTPPQQLTQKITDDAKQLQSDSLKISKNITFFLKRGIAAAILLAAFTGGGYYFYTGEADPVPSTASGSQTIEPWVDRNEILRFSGDQPVSQSASLKSDMDKSYDKLELVNDLNGNSNAGSGILLTGSSN</sequence>
<feature type="transmembrane region" description="Helical" evidence="1">
    <location>
        <begin position="85"/>
        <end position="107"/>
    </location>
</feature>
<evidence type="ECO:0000256" key="1">
    <source>
        <dbReference type="SAM" id="Phobius"/>
    </source>
</evidence>
<dbReference type="Proteomes" id="UP001139125">
    <property type="component" value="Unassembled WGS sequence"/>
</dbReference>
<gene>
    <name evidence="2" type="ORF">NM125_00535</name>
</gene>
<dbReference type="EMBL" id="JANDBC010000001">
    <property type="protein sequence ID" value="MCP9290059.1"/>
    <property type="molecule type" value="Genomic_DNA"/>
</dbReference>
<evidence type="ECO:0000313" key="2">
    <source>
        <dbReference type="EMBL" id="MCP9290059.1"/>
    </source>
</evidence>
<organism evidence="2 3">
    <name type="scientific">Gracilimonas sediminicola</name>
    <dbReference type="NCBI Taxonomy" id="2952158"/>
    <lineage>
        <taxon>Bacteria</taxon>
        <taxon>Pseudomonadati</taxon>
        <taxon>Balneolota</taxon>
        <taxon>Balneolia</taxon>
        <taxon>Balneolales</taxon>
        <taxon>Balneolaceae</taxon>
        <taxon>Gracilimonas</taxon>
    </lineage>
</organism>
<keyword evidence="1" id="KW-1133">Transmembrane helix</keyword>
<keyword evidence="3" id="KW-1185">Reference proteome</keyword>
<dbReference type="AlphaFoldDB" id="A0A9X2L0K7"/>